<organism evidence="1 2">
    <name type="scientific">Hibiscus trionum</name>
    <name type="common">Flower of an hour</name>
    <dbReference type="NCBI Taxonomy" id="183268"/>
    <lineage>
        <taxon>Eukaryota</taxon>
        <taxon>Viridiplantae</taxon>
        <taxon>Streptophyta</taxon>
        <taxon>Embryophyta</taxon>
        <taxon>Tracheophyta</taxon>
        <taxon>Spermatophyta</taxon>
        <taxon>Magnoliopsida</taxon>
        <taxon>eudicotyledons</taxon>
        <taxon>Gunneridae</taxon>
        <taxon>Pentapetalae</taxon>
        <taxon>rosids</taxon>
        <taxon>malvids</taxon>
        <taxon>Malvales</taxon>
        <taxon>Malvaceae</taxon>
        <taxon>Malvoideae</taxon>
        <taxon>Hibiscus</taxon>
    </lineage>
</organism>
<evidence type="ECO:0000313" key="2">
    <source>
        <dbReference type="Proteomes" id="UP001165190"/>
    </source>
</evidence>
<protein>
    <submittedName>
        <fullName evidence="1">Arabidopsis TRITHORAX 2, SET DOMAIN PROTEIN 30</fullName>
    </submittedName>
</protein>
<keyword evidence="2" id="KW-1185">Reference proteome</keyword>
<comment type="caution">
    <text evidence="1">The sequence shown here is derived from an EMBL/GenBank/DDBJ whole genome shotgun (WGS) entry which is preliminary data.</text>
</comment>
<reference evidence="1" key="1">
    <citation type="submission" date="2023-05" db="EMBL/GenBank/DDBJ databases">
        <title>Genome and transcriptome analyses reveal genes involved in the formation of fine ridges on petal epidermal cells in Hibiscus trionum.</title>
        <authorList>
            <person name="Koshimizu S."/>
            <person name="Masuda S."/>
            <person name="Ishii T."/>
            <person name="Shirasu K."/>
            <person name="Hoshino A."/>
            <person name="Arita M."/>
        </authorList>
    </citation>
    <scope>NUCLEOTIDE SEQUENCE</scope>
    <source>
        <strain evidence="1">Hamamatsu line</strain>
    </source>
</reference>
<name>A0A9W7I9F4_HIBTR</name>
<evidence type="ECO:0000313" key="1">
    <source>
        <dbReference type="EMBL" id="GMI92939.1"/>
    </source>
</evidence>
<dbReference type="Proteomes" id="UP001165190">
    <property type="component" value="Unassembled WGS sequence"/>
</dbReference>
<sequence length="77" mass="8803">MLIIRCSNPTCRVSYHPLYACATGLCVELEDEDILFLLSVDEDDEDQCLCLLSFCKKYRQPSNDRLEASDERVGKIV</sequence>
<proteinExistence type="predicted"/>
<accession>A0A9W7I9F4</accession>
<dbReference type="OrthoDB" id="308383at2759"/>
<dbReference type="EMBL" id="BSYR01000025">
    <property type="protein sequence ID" value="GMI92939.1"/>
    <property type="molecule type" value="Genomic_DNA"/>
</dbReference>
<dbReference type="AlphaFoldDB" id="A0A9W7I9F4"/>
<gene>
    <name evidence="1" type="ORF">HRI_002963200</name>
</gene>